<evidence type="ECO:0000256" key="1">
    <source>
        <dbReference type="SAM" id="MobiDB-lite"/>
    </source>
</evidence>
<dbReference type="Proteomes" id="UP000310200">
    <property type="component" value="Unassembled WGS sequence"/>
</dbReference>
<reference evidence="2 3" key="1">
    <citation type="journal article" date="2019" name="Philos. Trans. R. Soc. Lond., B, Biol. Sci.">
        <title>Ant behaviour and brain gene expression of defending hosts depend on the ecological success of the intruding social parasite.</title>
        <authorList>
            <person name="Kaur R."/>
            <person name="Stoldt M."/>
            <person name="Jongepier E."/>
            <person name="Feldmeyer B."/>
            <person name="Menzel F."/>
            <person name="Bornberg-Bauer E."/>
            <person name="Foitzik S."/>
        </authorList>
    </citation>
    <scope>NUCLEOTIDE SEQUENCE [LARGE SCALE GENOMIC DNA]</scope>
    <source>
        <tissue evidence="2">Whole body</tissue>
    </source>
</reference>
<organism evidence="2 3">
    <name type="scientific">Temnothorax longispinosus</name>
    <dbReference type="NCBI Taxonomy" id="300112"/>
    <lineage>
        <taxon>Eukaryota</taxon>
        <taxon>Metazoa</taxon>
        <taxon>Ecdysozoa</taxon>
        <taxon>Arthropoda</taxon>
        <taxon>Hexapoda</taxon>
        <taxon>Insecta</taxon>
        <taxon>Pterygota</taxon>
        <taxon>Neoptera</taxon>
        <taxon>Endopterygota</taxon>
        <taxon>Hymenoptera</taxon>
        <taxon>Apocrita</taxon>
        <taxon>Aculeata</taxon>
        <taxon>Formicoidea</taxon>
        <taxon>Formicidae</taxon>
        <taxon>Myrmicinae</taxon>
        <taxon>Temnothorax</taxon>
    </lineage>
</organism>
<protein>
    <submittedName>
        <fullName evidence="2">Uncharacterized protein</fullName>
    </submittedName>
</protein>
<feature type="region of interest" description="Disordered" evidence="1">
    <location>
        <begin position="55"/>
        <end position="79"/>
    </location>
</feature>
<gene>
    <name evidence="2" type="ORF">DBV15_05791</name>
</gene>
<evidence type="ECO:0000313" key="2">
    <source>
        <dbReference type="EMBL" id="TGZ57396.1"/>
    </source>
</evidence>
<feature type="compositionally biased region" description="Basic and acidic residues" evidence="1">
    <location>
        <begin position="65"/>
        <end position="79"/>
    </location>
</feature>
<comment type="caution">
    <text evidence="2">The sequence shown here is derived from an EMBL/GenBank/DDBJ whole genome shotgun (WGS) entry which is preliminary data.</text>
</comment>
<feature type="region of interest" description="Disordered" evidence="1">
    <location>
        <begin position="1"/>
        <end position="20"/>
    </location>
</feature>
<proteinExistence type="predicted"/>
<accession>A0A4S2L551</accession>
<feature type="non-terminal residue" evidence="2">
    <location>
        <position position="79"/>
    </location>
</feature>
<dbReference type="EMBL" id="QBLH01000150">
    <property type="protein sequence ID" value="TGZ57396.1"/>
    <property type="molecule type" value="Genomic_DNA"/>
</dbReference>
<sequence length="79" mass="8266">MAPVPPCGKPNEGGAAAGTEGAGFLSVKDNETALGGGSWFVPNCGARISFHRRMHRGGARTVRKATPDEEFKKEPREGG</sequence>
<keyword evidence="3" id="KW-1185">Reference proteome</keyword>
<dbReference type="AlphaFoldDB" id="A0A4S2L551"/>
<name>A0A4S2L551_9HYME</name>
<evidence type="ECO:0000313" key="3">
    <source>
        <dbReference type="Proteomes" id="UP000310200"/>
    </source>
</evidence>